<name>A0A1V5SL90_9BACT</name>
<gene>
    <name evidence="1" type="ORF">BWY41_01804</name>
</gene>
<reference evidence="1" key="1">
    <citation type="submission" date="2017-02" db="EMBL/GenBank/DDBJ databases">
        <title>Delving into the versatile metabolic prowess of the omnipresent phylum Bacteroidetes.</title>
        <authorList>
            <person name="Nobu M.K."/>
            <person name="Mei R."/>
            <person name="Narihiro T."/>
            <person name="Kuroda K."/>
            <person name="Liu W.-T."/>
        </authorList>
    </citation>
    <scope>NUCLEOTIDE SEQUENCE</scope>
    <source>
        <strain evidence="1">ADurb.Bin276</strain>
    </source>
</reference>
<dbReference type="EMBL" id="MWBQ01000184">
    <property type="protein sequence ID" value="OQA55003.1"/>
    <property type="molecule type" value="Genomic_DNA"/>
</dbReference>
<evidence type="ECO:0000313" key="1">
    <source>
        <dbReference type="EMBL" id="OQA55003.1"/>
    </source>
</evidence>
<sequence>MVKISEKDFNNFIHLAKELGASEAKIIPSSTIKTAGWVRMKCQYGCDGFGVGLCCPPFTPTPQEFREVLNDYQNGLLIHCQPDTSVTEIIRKLEREIFLSGYYKALGFGAGSCGLCEQCNLDGCLYPNEARPSMEACGIDVYATARQNSFPIEVLKDYSCKGNYYGLVLID</sequence>
<proteinExistence type="predicted"/>
<dbReference type="InterPro" id="IPR019271">
    <property type="entry name" value="DUF2284_metal-binding"/>
</dbReference>
<accession>A0A1V5SL90</accession>
<evidence type="ECO:0008006" key="2">
    <source>
        <dbReference type="Google" id="ProtNLM"/>
    </source>
</evidence>
<comment type="caution">
    <text evidence="1">The sequence shown here is derived from an EMBL/GenBank/DDBJ whole genome shotgun (WGS) entry which is preliminary data.</text>
</comment>
<organism evidence="1">
    <name type="scientific">Candidatus Atribacter allofermentans</name>
    <dbReference type="NCBI Taxonomy" id="1852833"/>
    <lineage>
        <taxon>Bacteria</taxon>
        <taxon>Pseudomonadati</taxon>
        <taxon>Atribacterota</taxon>
        <taxon>Atribacteria</taxon>
        <taxon>Atribacterales</taxon>
        <taxon>Atribacteraceae</taxon>
        <taxon>Atribacter</taxon>
    </lineage>
</organism>
<dbReference type="Pfam" id="PF10050">
    <property type="entry name" value="DUF2284"/>
    <property type="match status" value="1"/>
</dbReference>
<dbReference type="AlphaFoldDB" id="A0A1V5SL90"/>
<dbReference type="Proteomes" id="UP000485569">
    <property type="component" value="Unassembled WGS sequence"/>
</dbReference>
<protein>
    <recommendedName>
        <fullName evidence="2">DUF2284 domain-containing protein</fullName>
    </recommendedName>
</protein>